<dbReference type="RefSeq" id="WP_136549977.1">
    <property type="nucleotide sequence ID" value="NZ_CP031093.1"/>
</dbReference>
<protein>
    <submittedName>
        <fullName evidence="3">Aminodeoxychorismate/anthranilate synthase component II</fullName>
    </submittedName>
</protein>
<sequence>MLLMIDNFDSFTYNVVQYLAELGADVRVYRNNEITLEQIEQLAPEHLVISPGPCTPNDAGISLAAIEYFAGKLPILGICLGHQAIGQVFGGKVIRAGKVMHGKTSPVYHTDQGVFRNLANPFEATRYHSLVVEQSSLPECLEVTAWTNREDGTLEEIMGLRHKTLPIEGVQFHPESILTQHGHDLLKNFLEMKA</sequence>
<proteinExistence type="predicted"/>
<dbReference type="GO" id="GO:0004049">
    <property type="term" value="F:anthranilate synthase activity"/>
    <property type="evidence" value="ECO:0007669"/>
    <property type="project" value="TreeGrafter"/>
</dbReference>
<evidence type="ECO:0000259" key="2">
    <source>
        <dbReference type="Pfam" id="PF00117"/>
    </source>
</evidence>
<dbReference type="Pfam" id="PF00117">
    <property type="entry name" value="GATase"/>
    <property type="match status" value="1"/>
</dbReference>
<dbReference type="PRINTS" id="PR00099">
    <property type="entry name" value="CPSGATASE"/>
</dbReference>
<dbReference type="EMBL" id="CP031093">
    <property type="protein sequence ID" value="QCF27267.1"/>
    <property type="molecule type" value="Genomic_DNA"/>
</dbReference>
<keyword evidence="1" id="KW-0315">Glutamine amidotransferase</keyword>
<dbReference type="OrthoDB" id="9786812at2"/>
<dbReference type="CDD" id="cd01743">
    <property type="entry name" value="GATase1_Anthranilate_Synthase"/>
    <property type="match status" value="1"/>
</dbReference>
<name>A0A4P7XMF6_9ALTE</name>
<dbReference type="PANTHER" id="PTHR43418:SF4">
    <property type="entry name" value="MULTIFUNCTIONAL TRYPTOPHAN BIOSYNTHESIS PROTEIN"/>
    <property type="match status" value="1"/>
</dbReference>
<dbReference type="PRINTS" id="PR00096">
    <property type="entry name" value="GATASE"/>
</dbReference>
<dbReference type="NCBIfam" id="TIGR00566">
    <property type="entry name" value="trpG_papA"/>
    <property type="match status" value="1"/>
</dbReference>
<dbReference type="PROSITE" id="PS51273">
    <property type="entry name" value="GATASE_TYPE_1"/>
    <property type="match status" value="1"/>
</dbReference>
<dbReference type="Proteomes" id="UP000298049">
    <property type="component" value="Chromosome"/>
</dbReference>
<dbReference type="PRINTS" id="PR00097">
    <property type="entry name" value="ANTSNTHASEII"/>
</dbReference>
<dbReference type="FunFam" id="3.40.50.880:FF:000003">
    <property type="entry name" value="Anthranilate synthase component II"/>
    <property type="match status" value="1"/>
</dbReference>
<dbReference type="GO" id="GO:0005829">
    <property type="term" value="C:cytosol"/>
    <property type="evidence" value="ECO:0007669"/>
    <property type="project" value="TreeGrafter"/>
</dbReference>
<dbReference type="InterPro" id="IPR017926">
    <property type="entry name" value="GATASE"/>
</dbReference>
<dbReference type="SUPFAM" id="SSF52317">
    <property type="entry name" value="Class I glutamine amidotransferase-like"/>
    <property type="match status" value="1"/>
</dbReference>
<organism evidence="3 4">
    <name type="scientific">Hydrocarboniclastica marina</name>
    <dbReference type="NCBI Taxonomy" id="2259620"/>
    <lineage>
        <taxon>Bacteria</taxon>
        <taxon>Pseudomonadati</taxon>
        <taxon>Pseudomonadota</taxon>
        <taxon>Gammaproteobacteria</taxon>
        <taxon>Alteromonadales</taxon>
        <taxon>Alteromonadaceae</taxon>
        <taxon>Hydrocarboniclastica</taxon>
    </lineage>
</organism>
<dbReference type="Gene3D" id="3.40.50.880">
    <property type="match status" value="1"/>
</dbReference>
<keyword evidence="4" id="KW-1185">Reference proteome</keyword>
<reference evidence="3 4" key="1">
    <citation type="submission" date="2018-07" db="EMBL/GenBank/DDBJ databases">
        <title>Marsedoiliclastica nanhaica gen. nov. sp. nov., a novel marine hydrocarbonoclastic bacterium isolated from an in-situ enriched hydrocarbon-degrading consortium in deep-sea sediment.</title>
        <authorList>
            <person name="Dong C."/>
            <person name="Ma T."/>
            <person name="Liu R."/>
            <person name="Shao Z."/>
        </authorList>
    </citation>
    <scope>NUCLEOTIDE SEQUENCE [LARGE SCALE GENOMIC DNA]</scope>
    <source>
        <strain evidence="4">soil36-7</strain>
    </source>
</reference>
<dbReference type="InterPro" id="IPR029062">
    <property type="entry name" value="Class_I_gatase-like"/>
</dbReference>
<evidence type="ECO:0000313" key="4">
    <source>
        <dbReference type="Proteomes" id="UP000298049"/>
    </source>
</evidence>
<dbReference type="GO" id="GO:0000162">
    <property type="term" value="P:L-tryptophan biosynthetic process"/>
    <property type="evidence" value="ECO:0007669"/>
    <property type="project" value="TreeGrafter"/>
</dbReference>
<feature type="domain" description="Glutamine amidotransferase" evidence="2">
    <location>
        <begin position="3"/>
        <end position="190"/>
    </location>
</feature>
<dbReference type="AlphaFoldDB" id="A0A4P7XMF6"/>
<dbReference type="PANTHER" id="PTHR43418">
    <property type="entry name" value="MULTIFUNCTIONAL TRYPTOPHAN BIOSYNTHESIS PROTEIN-RELATED"/>
    <property type="match status" value="1"/>
</dbReference>
<dbReference type="InterPro" id="IPR006221">
    <property type="entry name" value="TrpG/PapA_dom"/>
</dbReference>
<dbReference type="InterPro" id="IPR050472">
    <property type="entry name" value="Anth_synth/Amidotransfase"/>
</dbReference>
<gene>
    <name evidence="3" type="ORF">soil367_15750</name>
</gene>
<dbReference type="KEGG" id="hmi:soil367_15750"/>
<evidence type="ECO:0000256" key="1">
    <source>
        <dbReference type="ARBA" id="ARBA00022962"/>
    </source>
</evidence>
<evidence type="ECO:0000313" key="3">
    <source>
        <dbReference type="EMBL" id="QCF27267.1"/>
    </source>
</evidence>
<accession>A0A4P7XMF6</accession>